<dbReference type="Proteomes" id="UP001164743">
    <property type="component" value="Chromosome 4A"/>
</dbReference>
<dbReference type="GeneID" id="77809128"/>
<dbReference type="RefSeq" id="XP_053019463.1">
    <property type="nucleotide sequence ID" value="XM_053168233.1"/>
</dbReference>
<keyword evidence="2" id="KW-1185">Reference proteome</keyword>
<evidence type="ECO:0000313" key="2">
    <source>
        <dbReference type="Proteomes" id="UP001164743"/>
    </source>
</evidence>
<protein>
    <submittedName>
        <fullName evidence="1">Uncharacterized protein</fullName>
    </submittedName>
</protein>
<name>A0ABY7CHT9_9BASI</name>
<dbReference type="EMBL" id="CP110424">
    <property type="protein sequence ID" value="WAQ83908.1"/>
    <property type="molecule type" value="Genomic_DNA"/>
</dbReference>
<proteinExistence type="predicted"/>
<gene>
    <name evidence="1" type="ORF">PtA15_4A358</name>
</gene>
<reference evidence="1" key="1">
    <citation type="submission" date="2022-10" db="EMBL/GenBank/DDBJ databases">
        <title>Puccinia triticina Genome sequencing and assembly.</title>
        <authorList>
            <person name="Li C."/>
        </authorList>
    </citation>
    <scope>NUCLEOTIDE SEQUENCE</scope>
    <source>
        <strain evidence="1">Pt15</strain>
    </source>
</reference>
<sequence>MAQPNMLQKQKQHQLRRKRMALFIIILIGLRQWSKTIKQPYNDSILTGDAYDLLR</sequence>
<evidence type="ECO:0000313" key="1">
    <source>
        <dbReference type="EMBL" id="WAQ83908.1"/>
    </source>
</evidence>
<accession>A0ABY7CHT9</accession>
<organism evidence="1 2">
    <name type="scientific">Puccinia triticina</name>
    <dbReference type="NCBI Taxonomy" id="208348"/>
    <lineage>
        <taxon>Eukaryota</taxon>
        <taxon>Fungi</taxon>
        <taxon>Dikarya</taxon>
        <taxon>Basidiomycota</taxon>
        <taxon>Pucciniomycotina</taxon>
        <taxon>Pucciniomycetes</taxon>
        <taxon>Pucciniales</taxon>
        <taxon>Pucciniaceae</taxon>
        <taxon>Puccinia</taxon>
    </lineage>
</organism>